<evidence type="ECO:0000313" key="2">
    <source>
        <dbReference type="EMBL" id="TWT96414.1"/>
    </source>
</evidence>
<keyword evidence="3" id="KW-1185">Reference proteome</keyword>
<dbReference type="Pfam" id="PF05751">
    <property type="entry name" value="FixH"/>
    <property type="match status" value="1"/>
</dbReference>
<dbReference type="EMBL" id="SJPM01000005">
    <property type="protein sequence ID" value="TWT96414.1"/>
    <property type="molecule type" value="Genomic_DNA"/>
</dbReference>
<comment type="caution">
    <text evidence="2">The sequence shown here is derived from an EMBL/GenBank/DDBJ whole genome shotgun (WGS) entry which is preliminary data.</text>
</comment>
<proteinExistence type="predicted"/>
<accession>A0A5C6A8V5</accession>
<dbReference type="InterPro" id="IPR018037">
    <property type="entry name" value="FixH_proteobacterial"/>
</dbReference>
<dbReference type="OrthoDB" id="288113at2"/>
<feature type="transmembrane region" description="Helical" evidence="1">
    <location>
        <begin position="23"/>
        <end position="47"/>
    </location>
</feature>
<keyword evidence="1" id="KW-0812">Transmembrane</keyword>
<dbReference type="PIRSF" id="PIRSF011386">
    <property type="entry name" value="FixH"/>
    <property type="match status" value="1"/>
</dbReference>
<organism evidence="2 3">
    <name type="scientific">Neorhodopirellula pilleata</name>
    <dbReference type="NCBI Taxonomy" id="2714738"/>
    <lineage>
        <taxon>Bacteria</taxon>
        <taxon>Pseudomonadati</taxon>
        <taxon>Planctomycetota</taxon>
        <taxon>Planctomycetia</taxon>
        <taxon>Pirellulales</taxon>
        <taxon>Pirellulaceae</taxon>
        <taxon>Neorhodopirellula</taxon>
    </lineage>
</organism>
<dbReference type="RefSeq" id="WP_146578334.1">
    <property type="nucleotide sequence ID" value="NZ_SJPM01000005.1"/>
</dbReference>
<sequence length="176" mass="19732">MPQRPPAHKTPLEVQSERKAKRFYIGLVLLLFAIQCTILGTAIKLAIGDPSLAVVPDYHQAALHWDDAQTAARAADKMGWDWKLDVSDVADGKGLRAIEFRVLDRDGKPMSDLTVQGKVYHHTQADQVDRFEFQNVGEGRYMAMPPMSKDGLWQIELDLNNAGEPMSFKRTVELQG</sequence>
<keyword evidence="1" id="KW-1133">Transmembrane helix</keyword>
<protein>
    <submittedName>
        <fullName evidence="2">FixH</fullName>
    </submittedName>
</protein>
<keyword evidence="1" id="KW-0472">Membrane</keyword>
<name>A0A5C6A8V5_9BACT</name>
<dbReference type="Proteomes" id="UP000316213">
    <property type="component" value="Unassembled WGS sequence"/>
</dbReference>
<gene>
    <name evidence="2" type="ORF">Pla100_28940</name>
</gene>
<reference evidence="2 3" key="1">
    <citation type="submission" date="2019-02" db="EMBL/GenBank/DDBJ databases">
        <title>Deep-cultivation of Planctomycetes and their phenomic and genomic characterization uncovers novel biology.</title>
        <authorList>
            <person name="Wiegand S."/>
            <person name="Jogler M."/>
            <person name="Boedeker C."/>
            <person name="Pinto D."/>
            <person name="Vollmers J."/>
            <person name="Rivas-Marin E."/>
            <person name="Kohn T."/>
            <person name="Peeters S.H."/>
            <person name="Heuer A."/>
            <person name="Rast P."/>
            <person name="Oberbeckmann S."/>
            <person name="Bunk B."/>
            <person name="Jeske O."/>
            <person name="Meyerdierks A."/>
            <person name="Storesund J.E."/>
            <person name="Kallscheuer N."/>
            <person name="Luecker S."/>
            <person name="Lage O.M."/>
            <person name="Pohl T."/>
            <person name="Merkel B.J."/>
            <person name="Hornburger P."/>
            <person name="Mueller R.-W."/>
            <person name="Bruemmer F."/>
            <person name="Labrenz M."/>
            <person name="Spormann A.M."/>
            <person name="Op Den Camp H."/>
            <person name="Overmann J."/>
            <person name="Amann R."/>
            <person name="Jetten M.S.M."/>
            <person name="Mascher T."/>
            <person name="Medema M.H."/>
            <person name="Devos D.P."/>
            <person name="Kaster A.-K."/>
            <person name="Ovreas L."/>
            <person name="Rohde M."/>
            <person name="Galperin M.Y."/>
            <person name="Jogler C."/>
        </authorList>
    </citation>
    <scope>NUCLEOTIDE SEQUENCE [LARGE SCALE GENOMIC DNA]</scope>
    <source>
        <strain evidence="2 3">Pla100</strain>
    </source>
</reference>
<dbReference type="InterPro" id="IPR008620">
    <property type="entry name" value="FixH"/>
</dbReference>
<dbReference type="AlphaFoldDB" id="A0A5C6A8V5"/>
<evidence type="ECO:0000256" key="1">
    <source>
        <dbReference type="SAM" id="Phobius"/>
    </source>
</evidence>
<evidence type="ECO:0000313" key="3">
    <source>
        <dbReference type="Proteomes" id="UP000316213"/>
    </source>
</evidence>